<feature type="binding site" evidence="3">
    <location>
        <position position="137"/>
    </location>
    <ligand>
        <name>a divalent metal cation</name>
        <dbReference type="ChEBI" id="CHEBI:60240"/>
        <label>2</label>
    </ligand>
</feature>
<dbReference type="AlphaFoldDB" id="A0A2M7ARL7"/>
<evidence type="ECO:0000256" key="3">
    <source>
        <dbReference type="PIRSR" id="PIRSR005902-1"/>
    </source>
</evidence>
<dbReference type="PIRSF" id="PIRSF005902">
    <property type="entry name" value="DNase_TatD"/>
    <property type="match status" value="1"/>
</dbReference>
<dbReference type="PANTHER" id="PTHR46124:SF2">
    <property type="entry name" value="D-AMINOACYL-TRNA DEACYLASE"/>
    <property type="match status" value="1"/>
</dbReference>
<feature type="binding site" evidence="3">
    <location>
        <position position="209"/>
    </location>
    <ligand>
        <name>a divalent metal cation</name>
        <dbReference type="ChEBI" id="CHEBI:60240"/>
        <label>1</label>
    </ligand>
</feature>
<keyword evidence="2" id="KW-0378">Hydrolase</keyword>
<feature type="binding site" evidence="3">
    <location>
        <position position="12"/>
    </location>
    <ligand>
        <name>a divalent metal cation</name>
        <dbReference type="ChEBI" id="CHEBI:60240"/>
        <label>1</label>
    </ligand>
</feature>
<feature type="binding site" evidence="3">
    <location>
        <position position="159"/>
    </location>
    <ligand>
        <name>a divalent metal cation</name>
        <dbReference type="ChEBI" id="CHEBI:60240"/>
        <label>2</label>
    </ligand>
</feature>
<dbReference type="PROSITE" id="PS01137">
    <property type="entry name" value="TATD_1"/>
    <property type="match status" value="1"/>
</dbReference>
<dbReference type="CDD" id="cd01310">
    <property type="entry name" value="TatD_DNAse"/>
    <property type="match status" value="1"/>
</dbReference>
<dbReference type="PANTHER" id="PTHR46124">
    <property type="entry name" value="D-AMINOACYL-TRNA DEACYLASE"/>
    <property type="match status" value="1"/>
</dbReference>
<dbReference type="FunFam" id="3.20.20.140:FF:000005">
    <property type="entry name" value="TatD family hydrolase"/>
    <property type="match status" value="1"/>
</dbReference>
<dbReference type="InterPro" id="IPR032466">
    <property type="entry name" value="Metal_Hydrolase"/>
</dbReference>
<sequence length="266" mass="30239">MMQYNSVMIDTHAHINPSKSPFDKGDFKIEGLEYVILSGANVEDSTRNVELSKTNKKLLAAVGIHPQEIISNYELSITNLEKLLKENPEIVAVGECGLDYSNPPKSPFDKGDFQEMEELFRQQIGLAKRYNKPLIVHARKAIEEVFDILRGSNMRGVIHCFSGGKKRVQKVLDLGKDWYFGIDGNLTYEAGLVEVVKVIPHDRLLAETDSPELTPLPFRGQKNNPSYVKYVYQKIAKIWGMEFEEAEKILDENARKLFGIFTSLRM</sequence>
<dbReference type="InterPro" id="IPR015991">
    <property type="entry name" value="TatD/YcfH-like"/>
</dbReference>
<comment type="caution">
    <text evidence="4">The sequence shown here is derived from an EMBL/GenBank/DDBJ whole genome shotgun (WGS) entry which is preliminary data.</text>
</comment>
<dbReference type="InterPro" id="IPR001130">
    <property type="entry name" value="TatD-like"/>
</dbReference>
<dbReference type="InterPro" id="IPR018228">
    <property type="entry name" value="DNase_TatD-rel_CS"/>
</dbReference>
<evidence type="ECO:0000313" key="5">
    <source>
        <dbReference type="Proteomes" id="UP000231407"/>
    </source>
</evidence>
<protein>
    <submittedName>
        <fullName evidence="4">TatD family deoxyribonuclease</fullName>
    </submittedName>
</protein>
<dbReference type="EMBL" id="PEWA01000044">
    <property type="protein sequence ID" value="PIU73266.1"/>
    <property type="molecule type" value="Genomic_DNA"/>
</dbReference>
<keyword evidence="1 3" id="KW-0479">Metal-binding</keyword>
<dbReference type="GO" id="GO:0046872">
    <property type="term" value="F:metal ion binding"/>
    <property type="evidence" value="ECO:0007669"/>
    <property type="project" value="UniProtKB-KW"/>
</dbReference>
<name>A0A2M7ARL7_9BACT</name>
<evidence type="ECO:0000313" key="4">
    <source>
        <dbReference type="EMBL" id="PIU73266.1"/>
    </source>
</evidence>
<reference evidence="5" key="1">
    <citation type="submission" date="2017-09" db="EMBL/GenBank/DDBJ databases">
        <title>Depth-based differentiation of microbial function through sediment-hosted aquifers and enrichment of novel symbionts in the deep terrestrial subsurface.</title>
        <authorList>
            <person name="Probst A.J."/>
            <person name="Ladd B."/>
            <person name="Jarett J.K."/>
            <person name="Geller-Mcgrath D.E."/>
            <person name="Sieber C.M.K."/>
            <person name="Emerson J.B."/>
            <person name="Anantharaman K."/>
            <person name="Thomas B.C."/>
            <person name="Malmstrom R."/>
            <person name="Stieglmeier M."/>
            <person name="Klingl A."/>
            <person name="Woyke T."/>
            <person name="Ryan C.M."/>
            <person name="Banfield J.F."/>
        </authorList>
    </citation>
    <scope>NUCLEOTIDE SEQUENCE [LARGE SCALE GENOMIC DNA]</scope>
</reference>
<dbReference type="NCBIfam" id="TIGR00010">
    <property type="entry name" value="YchF/TatD family DNA exonuclease"/>
    <property type="match status" value="1"/>
</dbReference>
<dbReference type="GO" id="GO:0004536">
    <property type="term" value="F:DNA nuclease activity"/>
    <property type="evidence" value="ECO:0007669"/>
    <property type="project" value="InterPro"/>
</dbReference>
<dbReference type="PROSITE" id="PS01090">
    <property type="entry name" value="TATD_2"/>
    <property type="match status" value="1"/>
</dbReference>
<feature type="binding site" evidence="3">
    <location>
        <position position="95"/>
    </location>
    <ligand>
        <name>a divalent metal cation</name>
        <dbReference type="ChEBI" id="CHEBI:60240"/>
        <label>1</label>
    </ligand>
</feature>
<organism evidence="4 5">
    <name type="scientific">Candidatus Shapirobacteria bacterium CG06_land_8_20_14_3_00_40_12</name>
    <dbReference type="NCBI Taxonomy" id="1974881"/>
    <lineage>
        <taxon>Bacteria</taxon>
        <taxon>Candidatus Shapironibacteriota</taxon>
    </lineage>
</organism>
<feature type="binding site" evidence="3">
    <location>
        <position position="14"/>
    </location>
    <ligand>
        <name>a divalent metal cation</name>
        <dbReference type="ChEBI" id="CHEBI:60240"/>
        <label>1</label>
    </ligand>
</feature>
<dbReference type="Gene3D" id="3.20.20.140">
    <property type="entry name" value="Metal-dependent hydrolases"/>
    <property type="match status" value="1"/>
</dbReference>
<dbReference type="Proteomes" id="UP000231407">
    <property type="component" value="Unassembled WGS sequence"/>
</dbReference>
<proteinExistence type="predicted"/>
<accession>A0A2M7ARL7</accession>
<evidence type="ECO:0000256" key="1">
    <source>
        <dbReference type="ARBA" id="ARBA00022723"/>
    </source>
</evidence>
<gene>
    <name evidence="4" type="ORF">COS78_03325</name>
</gene>
<dbReference type="GO" id="GO:0005829">
    <property type="term" value="C:cytosol"/>
    <property type="evidence" value="ECO:0007669"/>
    <property type="project" value="TreeGrafter"/>
</dbReference>
<dbReference type="SUPFAM" id="SSF51556">
    <property type="entry name" value="Metallo-dependent hydrolases"/>
    <property type="match status" value="1"/>
</dbReference>
<evidence type="ECO:0000256" key="2">
    <source>
        <dbReference type="ARBA" id="ARBA00022801"/>
    </source>
</evidence>
<dbReference type="Pfam" id="PF01026">
    <property type="entry name" value="TatD_DNase"/>
    <property type="match status" value="1"/>
</dbReference>
<dbReference type="GO" id="GO:0016788">
    <property type="term" value="F:hydrolase activity, acting on ester bonds"/>
    <property type="evidence" value="ECO:0007669"/>
    <property type="project" value="InterPro"/>
</dbReference>